<name>A0A9D3X0H9_9SAUR</name>
<comment type="caution">
    <text evidence="1">The sequence shown here is derived from an EMBL/GenBank/DDBJ whole genome shotgun (WGS) entry which is preliminary data.</text>
</comment>
<reference evidence="1" key="1">
    <citation type="submission" date="2021-09" db="EMBL/GenBank/DDBJ databases">
        <title>The genome of Mauremys mutica provides insights into the evolution of semi-aquatic lifestyle.</title>
        <authorList>
            <person name="Gong S."/>
            <person name="Gao Y."/>
        </authorList>
    </citation>
    <scope>NUCLEOTIDE SEQUENCE</scope>
    <source>
        <strain evidence="1">MM-2020</strain>
        <tissue evidence="1">Muscle</tissue>
    </source>
</reference>
<keyword evidence="2" id="KW-1185">Reference proteome</keyword>
<evidence type="ECO:0000313" key="1">
    <source>
        <dbReference type="EMBL" id="KAH1170330.1"/>
    </source>
</evidence>
<gene>
    <name evidence="1" type="ORF">KIL84_001315</name>
</gene>
<dbReference type="EMBL" id="JAHDVG010000484">
    <property type="protein sequence ID" value="KAH1170330.1"/>
    <property type="molecule type" value="Genomic_DNA"/>
</dbReference>
<organism evidence="1 2">
    <name type="scientific">Mauremys mutica</name>
    <name type="common">yellowpond turtle</name>
    <dbReference type="NCBI Taxonomy" id="74926"/>
    <lineage>
        <taxon>Eukaryota</taxon>
        <taxon>Metazoa</taxon>
        <taxon>Chordata</taxon>
        <taxon>Craniata</taxon>
        <taxon>Vertebrata</taxon>
        <taxon>Euteleostomi</taxon>
        <taxon>Archelosauria</taxon>
        <taxon>Testudinata</taxon>
        <taxon>Testudines</taxon>
        <taxon>Cryptodira</taxon>
        <taxon>Durocryptodira</taxon>
        <taxon>Testudinoidea</taxon>
        <taxon>Geoemydidae</taxon>
        <taxon>Geoemydinae</taxon>
        <taxon>Mauremys</taxon>
    </lineage>
</organism>
<evidence type="ECO:0000313" key="2">
    <source>
        <dbReference type="Proteomes" id="UP000827986"/>
    </source>
</evidence>
<dbReference type="Proteomes" id="UP000827986">
    <property type="component" value="Unassembled WGS sequence"/>
</dbReference>
<sequence>MQIQSVNGLPQQGNLEAVSIHHLLLGLHHANEPAFHQHWDCPSAEPQEKRKIQHIQLISESLKEGGKQATVFTCFAVSAGTAVVNMEQCQVYVTFMEGFWEEIILHLHGSYAKTEL</sequence>
<proteinExistence type="predicted"/>
<protein>
    <submittedName>
        <fullName evidence="1">Uncharacterized protein</fullName>
    </submittedName>
</protein>
<accession>A0A9D3X0H9</accession>
<dbReference type="AlphaFoldDB" id="A0A9D3X0H9"/>